<sequence length="369" mass="39971">MCARRFLIFIFILVLLAVAGAFALFQFGDRVLIRQATPQGHFQEPPTVSGPDYSKDASWITKPGLSNDSSRWVPEGVVSTRSPQPAATFYIHPTTYLERDRWNAPLDAGGEPSRRAQLFVESQSSAFNAISDIWAPRYRQAAFGAFLLTSEDAHKALNLAYRDVRSAFDAFLAAQPADRPIILAGHSQGSLHLLHLLADRKDALKDRLVAAYVGGWPVSVAADLPATGLQPCNTPGQAGCVLSWQSFRDPANPTLVLNAWVGTPGLTGAKRKRADMLCVNPLTGTQGARAASGANLGTLVPDGEFAKATLTPSIVGAHCSKGFLLIDGDVPDLGPYVLPGNNYHVYDYALFWGSIRADAERRLATWRTR</sequence>
<dbReference type="Pfam" id="PF11288">
    <property type="entry name" value="DUF3089"/>
    <property type="match status" value="1"/>
</dbReference>
<proteinExistence type="predicted"/>
<comment type="caution">
    <text evidence="1">The sequence shown here is derived from an EMBL/GenBank/DDBJ whole genome shotgun (WGS) entry which is preliminary data.</text>
</comment>
<dbReference type="Proteomes" id="UP000285023">
    <property type="component" value="Unassembled WGS sequence"/>
</dbReference>
<evidence type="ECO:0000313" key="2">
    <source>
        <dbReference type="Proteomes" id="UP000285023"/>
    </source>
</evidence>
<dbReference type="SUPFAM" id="SSF53474">
    <property type="entry name" value="alpha/beta-Hydrolases"/>
    <property type="match status" value="1"/>
</dbReference>
<dbReference type="Gene3D" id="3.40.50.1820">
    <property type="entry name" value="alpha/beta hydrolase"/>
    <property type="match status" value="1"/>
</dbReference>
<dbReference type="OrthoDB" id="9794645at2"/>
<evidence type="ECO:0000313" key="1">
    <source>
        <dbReference type="EMBL" id="RIX31526.1"/>
    </source>
</evidence>
<dbReference type="EMBL" id="QXTF01000001">
    <property type="protein sequence ID" value="RIX31526.1"/>
    <property type="molecule type" value="Genomic_DNA"/>
</dbReference>
<organism evidence="1 2">
    <name type="scientific">Sphingomonas edaphi</name>
    <dbReference type="NCBI Taxonomy" id="2315689"/>
    <lineage>
        <taxon>Bacteria</taxon>
        <taxon>Pseudomonadati</taxon>
        <taxon>Pseudomonadota</taxon>
        <taxon>Alphaproteobacteria</taxon>
        <taxon>Sphingomonadales</taxon>
        <taxon>Sphingomonadaceae</taxon>
        <taxon>Sphingomonas</taxon>
    </lineage>
</organism>
<reference evidence="1 2" key="1">
    <citation type="submission" date="2018-09" db="EMBL/GenBank/DDBJ databases">
        <title>Sphingomonas sp. DAC4.</title>
        <authorList>
            <person name="Seo T."/>
        </authorList>
    </citation>
    <scope>NUCLEOTIDE SEQUENCE [LARGE SCALE GENOMIC DNA]</scope>
    <source>
        <strain evidence="1 2">DAC4</strain>
    </source>
</reference>
<keyword evidence="2" id="KW-1185">Reference proteome</keyword>
<dbReference type="InterPro" id="IPR021440">
    <property type="entry name" value="DUF3089"/>
</dbReference>
<protein>
    <submittedName>
        <fullName evidence="1">DUF3089 domain-containing protein</fullName>
    </submittedName>
</protein>
<dbReference type="InterPro" id="IPR029058">
    <property type="entry name" value="AB_hydrolase_fold"/>
</dbReference>
<dbReference type="AlphaFoldDB" id="A0A418Q0J0"/>
<gene>
    <name evidence="1" type="ORF">D3M59_00395</name>
</gene>
<dbReference type="RefSeq" id="WP_119530440.1">
    <property type="nucleotide sequence ID" value="NZ_QXTF01000001.1"/>
</dbReference>
<name>A0A418Q0J0_9SPHN</name>
<accession>A0A418Q0J0</accession>